<sequence>MKHMFYSSPDIREECLIQTSKCTLWLYAMLNYILMPSDPKNDNNLLAKPNWATADAPAIYDLADLARRLGFRSTETKSLVQGSPNCQITRDALL</sequence>
<dbReference type="Proteomes" id="UP000541154">
    <property type="component" value="Unassembled WGS sequence"/>
</dbReference>
<organism evidence="1 2">
    <name type="scientific">Petromyces alliaceus</name>
    <name type="common">Aspergillus alliaceus</name>
    <dbReference type="NCBI Taxonomy" id="209559"/>
    <lineage>
        <taxon>Eukaryota</taxon>
        <taxon>Fungi</taxon>
        <taxon>Dikarya</taxon>
        <taxon>Ascomycota</taxon>
        <taxon>Pezizomycotina</taxon>
        <taxon>Eurotiomycetes</taxon>
        <taxon>Eurotiomycetidae</taxon>
        <taxon>Eurotiales</taxon>
        <taxon>Aspergillaceae</taxon>
        <taxon>Aspergillus</taxon>
        <taxon>Aspergillus subgen. Circumdati</taxon>
    </lineage>
</organism>
<dbReference type="InterPro" id="IPR022198">
    <property type="entry name" value="DUF3723"/>
</dbReference>
<dbReference type="Pfam" id="PF12520">
    <property type="entry name" value="DUF3723"/>
    <property type="match status" value="1"/>
</dbReference>
<proteinExistence type="predicted"/>
<reference evidence="1 2" key="1">
    <citation type="submission" date="2019-04" db="EMBL/GenBank/DDBJ databases">
        <title>Aspergillus burnettii sp. nov., novel species from soil in southeast Queensland.</title>
        <authorList>
            <person name="Gilchrist C.L.M."/>
            <person name="Pitt J.I."/>
            <person name="Lange L."/>
            <person name="Lacey H.J."/>
            <person name="Vuong D."/>
            <person name="Midgley D.J."/>
            <person name="Greenfield P."/>
            <person name="Bradbury M."/>
            <person name="Lacey E."/>
            <person name="Busk P.K."/>
            <person name="Pilgaard B."/>
            <person name="Chooi Y.H."/>
            <person name="Piggott A.M."/>
        </authorList>
    </citation>
    <scope>NUCLEOTIDE SEQUENCE [LARGE SCALE GENOMIC DNA]</scope>
    <source>
        <strain evidence="1 2">FRR 5400</strain>
    </source>
</reference>
<protein>
    <submittedName>
        <fullName evidence="1">Uncharacterized protein</fullName>
    </submittedName>
</protein>
<evidence type="ECO:0000313" key="2">
    <source>
        <dbReference type="Proteomes" id="UP000541154"/>
    </source>
</evidence>
<dbReference type="EMBL" id="SPNV01000094">
    <property type="protein sequence ID" value="KAF5861640.1"/>
    <property type="molecule type" value="Genomic_DNA"/>
</dbReference>
<name>A0A8H6A6U0_PETAA</name>
<accession>A0A8H6A6U0</accession>
<keyword evidence="2" id="KW-1185">Reference proteome</keyword>
<dbReference type="AlphaFoldDB" id="A0A8H6A6U0"/>
<comment type="caution">
    <text evidence="1">The sequence shown here is derived from an EMBL/GenBank/DDBJ whole genome shotgun (WGS) entry which is preliminary data.</text>
</comment>
<gene>
    <name evidence="1" type="ORF">ETB97_012727</name>
</gene>
<evidence type="ECO:0000313" key="1">
    <source>
        <dbReference type="EMBL" id="KAF5861640.1"/>
    </source>
</evidence>